<name>A0A1H3ZCZ0_9EURY</name>
<protein>
    <submittedName>
        <fullName evidence="1">Uncharacterized protein</fullName>
    </submittedName>
</protein>
<dbReference type="OrthoDB" id="287355at2157"/>
<evidence type="ECO:0000313" key="1">
    <source>
        <dbReference type="EMBL" id="SEA21669.1"/>
    </source>
</evidence>
<dbReference type="EMBL" id="FNQT01000003">
    <property type="protein sequence ID" value="SEA21669.1"/>
    <property type="molecule type" value="Genomic_DNA"/>
</dbReference>
<reference evidence="1 2" key="1">
    <citation type="submission" date="2016-10" db="EMBL/GenBank/DDBJ databases">
        <authorList>
            <person name="de Groot N.N."/>
        </authorList>
    </citation>
    <scope>NUCLEOTIDE SEQUENCE [LARGE SCALE GENOMIC DNA]</scope>
    <source>
        <strain evidence="1 2">CGMCC 1.8712</strain>
    </source>
</reference>
<gene>
    <name evidence="1" type="ORF">SAMN04488065_2297</name>
</gene>
<dbReference type="Proteomes" id="UP000236755">
    <property type="component" value="Unassembled WGS sequence"/>
</dbReference>
<evidence type="ECO:0000313" key="2">
    <source>
        <dbReference type="Proteomes" id="UP000236755"/>
    </source>
</evidence>
<keyword evidence="2" id="KW-1185">Reference proteome</keyword>
<accession>A0A1H3ZCZ0</accession>
<organism evidence="1 2">
    <name type="scientific">Haloplanus vescus</name>
    <dbReference type="NCBI Taxonomy" id="555874"/>
    <lineage>
        <taxon>Archaea</taxon>
        <taxon>Methanobacteriati</taxon>
        <taxon>Methanobacteriota</taxon>
        <taxon>Stenosarchaea group</taxon>
        <taxon>Halobacteria</taxon>
        <taxon>Halobacteriales</taxon>
        <taxon>Haloferacaceae</taxon>
        <taxon>Haloplanus</taxon>
    </lineage>
</organism>
<dbReference type="AlphaFoldDB" id="A0A1H3ZCZ0"/>
<proteinExistence type="predicted"/>
<sequence length="66" mass="7196">MSESDDAPSGPKISVAVVDESHTNEIPDNIDSELYTTTRPESSMVEFDAAPDSDLAEALRRHGYDL</sequence>
<dbReference type="RefSeq" id="WP_092635063.1">
    <property type="nucleotide sequence ID" value="NZ_FNQT01000003.1"/>
</dbReference>